<accession>A0A1Y4IAJ3</accession>
<dbReference type="PROSITE" id="PS00061">
    <property type="entry name" value="ADH_SHORT"/>
    <property type="match status" value="1"/>
</dbReference>
<dbReference type="PANTHER" id="PTHR42879:SF2">
    <property type="entry name" value="3-OXOACYL-[ACYL-CARRIER-PROTEIN] REDUCTASE FABG"/>
    <property type="match status" value="1"/>
</dbReference>
<evidence type="ECO:0000313" key="2">
    <source>
        <dbReference type="EMBL" id="PAB52986.1"/>
    </source>
</evidence>
<dbReference type="SUPFAM" id="SSF51735">
    <property type="entry name" value="NAD(P)-binding Rossmann-fold domains"/>
    <property type="match status" value="1"/>
</dbReference>
<dbReference type="PANTHER" id="PTHR42879">
    <property type="entry name" value="3-OXOACYL-(ACYL-CARRIER-PROTEIN) REDUCTASE"/>
    <property type="match status" value="1"/>
</dbReference>
<protein>
    <submittedName>
        <fullName evidence="3">3-oxoacyl-ACP reductase</fullName>
    </submittedName>
</protein>
<organism evidence="3 4">
    <name type="scientific">Lactobacillus johnsonii</name>
    <dbReference type="NCBI Taxonomy" id="33959"/>
    <lineage>
        <taxon>Bacteria</taxon>
        <taxon>Bacillati</taxon>
        <taxon>Bacillota</taxon>
        <taxon>Bacilli</taxon>
        <taxon>Lactobacillales</taxon>
        <taxon>Lactobacillaceae</taxon>
        <taxon>Lactobacillus</taxon>
    </lineage>
</organism>
<evidence type="ECO:0000313" key="5">
    <source>
        <dbReference type="Proteomes" id="UP000216448"/>
    </source>
</evidence>
<dbReference type="RefSeq" id="WP_087283945.1">
    <property type="nucleotide sequence ID" value="NZ_CP021703.1"/>
</dbReference>
<sequence>MKRAIIFGATGGIGRAIAENMAENGWSLYIHYNHNQQEAGKMVQEFIGKYPDQEFFSLKLNFLAEDDVIKKIVSNLLPISAVIFTQGITNYQFLGSQELDEIEKIIQINLLAPIKITSLLESRLLKQAHGRVIFIGSVYGGQASALESVYSASKGGLSSFVQGYAREVASTNLTVNVIAPGAVDTPMNAIFDAETLNEVKNEIPAGRLADPKDISFWVENLLDERSDYLTGQTIYVDGGWLV</sequence>
<evidence type="ECO:0000313" key="4">
    <source>
        <dbReference type="Proteomes" id="UP000216008"/>
    </source>
</evidence>
<dbReference type="InterPro" id="IPR036291">
    <property type="entry name" value="NAD(P)-bd_dom_sf"/>
</dbReference>
<dbReference type="Pfam" id="PF00106">
    <property type="entry name" value="adh_short"/>
    <property type="match status" value="1"/>
</dbReference>
<name>A0A1Y4IAJ3_LACJH</name>
<evidence type="ECO:0000313" key="3">
    <source>
        <dbReference type="EMBL" id="PAB54851.1"/>
    </source>
</evidence>
<dbReference type="Gene3D" id="3.40.50.720">
    <property type="entry name" value="NAD(P)-binding Rossmann-like Domain"/>
    <property type="match status" value="1"/>
</dbReference>
<dbReference type="CDD" id="cd05233">
    <property type="entry name" value="SDR_c"/>
    <property type="match status" value="1"/>
</dbReference>
<dbReference type="NCBIfam" id="NF047420">
    <property type="entry name" value="EF_P_mod_YmfI"/>
    <property type="match status" value="1"/>
</dbReference>
<dbReference type="EMBL" id="NIBD01000032">
    <property type="protein sequence ID" value="PAB54851.1"/>
    <property type="molecule type" value="Genomic_DNA"/>
</dbReference>
<dbReference type="InterPro" id="IPR002347">
    <property type="entry name" value="SDR_fam"/>
</dbReference>
<dbReference type="PRINTS" id="PR00081">
    <property type="entry name" value="GDHRDH"/>
</dbReference>
<dbReference type="InterPro" id="IPR050259">
    <property type="entry name" value="SDR"/>
</dbReference>
<evidence type="ECO:0000256" key="1">
    <source>
        <dbReference type="ARBA" id="ARBA00006484"/>
    </source>
</evidence>
<reference evidence="4 5" key="1">
    <citation type="submission" date="2017-05" db="EMBL/GenBank/DDBJ databases">
        <title>Lactobacillus johnsonii from commercial turkeys.</title>
        <authorList>
            <person name="Johnson T.J."/>
            <person name="Youmans B."/>
        </authorList>
    </citation>
    <scope>NUCLEOTIDE SEQUENCE [LARGE SCALE GENOMIC DNA]</scope>
    <source>
        <strain evidence="3 4">UMNLJ114</strain>
        <strain evidence="2 5">UMNLJ54</strain>
    </source>
</reference>
<dbReference type="InterPro" id="IPR020904">
    <property type="entry name" value="Sc_DH/Rdtase_CS"/>
</dbReference>
<dbReference type="AlphaFoldDB" id="A0A1Y4IAJ3"/>
<dbReference type="GO" id="GO:0032787">
    <property type="term" value="P:monocarboxylic acid metabolic process"/>
    <property type="evidence" value="ECO:0007669"/>
    <property type="project" value="UniProtKB-ARBA"/>
</dbReference>
<comment type="caution">
    <text evidence="3">The sequence shown here is derived from an EMBL/GenBank/DDBJ whole genome shotgun (WGS) entry which is preliminary data.</text>
</comment>
<comment type="similarity">
    <text evidence="1">Belongs to the short-chain dehydrogenases/reductases (SDR) family.</text>
</comment>
<dbReference type="Proteomes" id="UP000216448">
    <property type="component" value="Unassembled WGS sequence"/>
</dbReference>
<dbReference type="Proteomes" id="UP000216008">
    <property type="component" value="Unassembled WGS sequence"/>
</dbReference>
<dbReference type="EMBL" id="NIBB01000015">
    <property type="protein sequence ID" value="PAB52986.1"/>
    <property type="molecule type" value="Genomic_DNA"/>
</dbReference>
<proteinExistence type="inferred from homology"/>
<gene>
    <name evidence="2" type="ORF">A3P64_03595</name>
    <name evidence="3" type="ORF">A3Q24_06740</name>
</gene>